<evidence type="ECO:0000313" key="3">
    <source>
        <dbReference type="Proteomes" id="UP000193922"/>
    </source>
</evidence>
<feature type="compositionally biased region" description="Acidic residues" evidence="1">
    <location>
        <begin position="139"/>
        <end position="148"/>
    </location>
</feature>
<dbReference type="Proteomes" id="UP000193922">
    <property type="component" value="Unassembled WGS sequence"/>
</dbReference>
<gene>
    <name evidence="2" type="ORF">DL89DRAFT_46327</name>
</gene>
<organism evidence="2 3">
    <name type="scientific">Linderina pennispora</name>
    <dbReference type="NCBI Taxonomy" id="61395"/>
    <lineage>
        <taxon>Eukaryota</taxon>
        <taxon>Fungi</taxon>
        <taxon>Fungi incertae sedis</taxon>
        <taxon>Zoopagomycota</taxon>
        <taxon>Kickxellomycotina</taxon>
        <taxon>Kickxellomycetes</taxon>
        <taxon>Kickxellales</taxon>
        <taxon>Kickxellaceae</taxon>
        <taxon>Linderina</taxon>
    </lineage>
</organism>
<sequence length="148" mass="16379">MTTNSIFTMHLEKRLARHFMTPIQPNVHCVSLYSNRSSIIWRRLYSRTACPELTSGMGQRLDRRAHCKIQSSCMLPPAGMSDESVVTELDTTMTETVREVGNGKSDEPSSIVLSEIVDESTTVTVTETPTESSPTDPSATDEDTAICH</sequence>
<dbReference type="GeneID" id="63808347"/>
<evidence type="ECO:0000313" key="2">
    <source>
        <dbReference type="EMBL" id="ORX67536.1"/>
    </source>
</evidence>
<accession>A0A1Y1W2N7</accession>
<proteinExistence type="predicted"/>
<keyword evidence="3" id="KW-1185">Reference proteome</keyword>
<protein>
    <submittedName>
        <fullName evidence="2">Uncharacterized protein</fullName>
    </submittedName>
</protein>
<dbReference type="RefSeq" id="XP_040741423.1">
    <property type="nucleotide sequence ID" value="XM_040891699.1"/>
</dbReference>
<comment type="caution">
    <text evidence="2">The sequence shown here is derived from an EMBL/GenBank/DDBJ whole genome shotgun (WGS) entry which is preliminary data.</text>
</comment>
<dbReference type="EMBL" id="MCFD01000012">
    <property type="protein sequence ID" value="ORX67536.1"/>
    <property type="molecule type" value="Genomic_DNA"/>
</dbReference>
<evidence type="ECO:0000256" key="1">
    <source>
        <dbReference type="SAM" id="MobiDB-lite"/>
    </source>
</evidence>
<dbReference type="AlphaFoldDB" id="A0A1Y1W2N7"/>
<name>A0A1Y1W2N7_9FUNG</name>
<reference evidence="2 3" key="1">
    <citation type="submission" date="2016-07" db="EMBL/GenBank/DDBJ databases">
        <title>Pervasive Adenine N6-methylation of Active Genes in Fungi.</title>
        <authorList>
            <consortium name="DOE Joint Genome Institute"/>
            <person name="Mondo S.J."/>
            <person name="Dannebaum R.O."/>
            <person name="Kuo R.C."/>
            <person name="Labutti K."/>
            <person name="Haridas S."/>
            <person name="Kuo A."/>
            <person name="Salamov A."/>
            <person name="Ahrendt S.R."/>
            <person name="Lipzen A."/>
            <person name="Sullivan W."/>
            <person name="Andreopoulos W.B."/>
            <person name="Clum A."/>
            <person name="Lindquist E."/>
            <person name="Daum C."/>
            <person name="Ramamoorthy G.K."/>
            <person name="Gryganskyi A."/>
            <person name="Culley D."/>
            <person name="Magnuson J.K."/>
            <person name="James T.Y."/>
            <person name="O'Malley M.A."/>
            <person name="Stajich J.E."/>
            <person name="Spatafora J.W."/>
            <person name="Visel A."/>
            <person name="Grigoriev I.V."/>
        </authorList>
    </citation>
    <scope>NUCLEOTIDE SEQUENCE [LARGE SCALE GENOMIC DNA]</scope>
    <source>
        <strain evidence="2 3">ATCC 12442</strain>
    </source>
</reference>
<feature type="region of interest" description="Disordered" evidence="1">
    <location>
        <begin position="99"/>
        <end position="148"/>
    </location>
</feature>
<feature type="compositionally biased region" description="Low complexity" evidence="1">
    <location>
        <begin position="119"/>
        <end position="138"/>
    </location>
</feature>